<name>A0ACC8XGB0_9FIRM</name>
<dbReference type="EMBL" id="LJDB01000014">
    <property type="protein sequence ID" value="ONI42351.1"/>
    <property type="molecule type" value="Genomic_DNA"/>
</dbReference>
<organism evidence="1 2">
    <name type="scientific">Candidatus Epulonipiscium fishelsonii</name>
    <dbReference type="NCBI Taxonomy" id="77094"/>
    <lineage>
        <taxon>Bacteria</taxon>
        <taxon>Bacillati</taxon>
        <taxon>Bacillota</taxon>
        <taxon>Clostridia</taxon>
        <taxon>Lachnospirales</taxon>
        <taxon>Lachnospiraceae</taxon>
        <taxon>Candidatus Epulonipiscium</taxon>
    </lineage>
</organism>
<proteinExistence type="predicted"/>
<comment type="caution">
    <text evidence="1">The sequence shown here is derived from an EMBL/GenBank/DDBJ whole genome shotgun (WGS) entry which is preliminary data.</text>
</comment>
<keyword evidence="2" id="KW-1185">Reference proteome</keyword>
<reference evidence="1" key="1">
    <citation type="submission" date="2016-08" db="EMBL/GenBank/DDBJ databases">
        <authorList>
            <person name="Ngugi D.K."/>
            <person name="Miyake S."/>
            <person name="Stingl U."/>
        </authorList>
    </citation>
    <scope>NUCLEOTIDE SEQUENCE</scope>
    <source>
        <strain evidence="1">SCG-B11WGA-EpuloA1</strain>
    </source>
</reference>
<protein>
    <submittedName>
        <fullName evidence="1">Spore maturation protein</fullName>
    </submittedName>
</protein>
<sequence>MQLLMYISDFMIPCVFVGIIFYGLYKQVNVFETFIEGATEGLTVATKILPTLIALLVAVGMLRASGSLDGIVRLIRPLLSSTNFPSEVVPIALMRTVSSSASTGLILDIFKTYGTDSFMGRLVSIMFGCTETIFYTMSVYFMTVKIKSTRFTLAGSLIASVVGIIASYILTARVFGF</sequence>
<evidence type="ECO:0000313" key="2">
    <source>
        <dbReference type="Proteomes" id="UP000188605"/>
    </source>
</evidence>
<evidence type="ECO:0000313" key="1">
    <source>
        <dbReference type="EMBL" id="ONI42351.1"/>
    </source>
</evidence>
<gene>
    <name evidence="1" type="ORF">AN396_01825</name>
</gene>
<dbReference type="Proteomes" id="UP000188605">
    <property type="component" value="Unassembled WGS sequence"/>
</dbReference>
<accession>A0ACC8XGB0</accession>